<evidence type="ECO:0000259" key="4">
    <source>
        <dbReference type="PROSITE" id="PS51000"/>
    </source>
</evidence>
<dbReference type="EMBL" id="BA000004">
    <property type="protein sequence ID" value="BAB04566.1"/>
    <property type="molecule type" value="Genomic_DNA"/>
</dbReference>
<dbReference type="SMART" id="SM01134">
    <property type="entry name" value="DeoRC"/>
    <property type="match status" value="1"/>
</dbReference>
<accession>Q9KEK5</accession>
<dbReference type="Proteomes" id="UP000001258">
    <property type="component" value="Chromosome"/>
</dbReference>
<dbReference type="InterPro" id="IPR037171">
    <property type="entry name" value="NagB/RpiA_transferase-like"/>
</dbReference>
<dbReference type="InterPro" id="IPR050313">
    <property type="entry name" value="Carb_Metab_HTH_regulators"/>
</dbReference>
<dbReference type="Pfam" id="PF08220">
    <property type="entry name" value="HTH_DeoR"/>
    <property type="match status" value="1"/>
</dbReference>
<dbReference type="Gene3D" id="1.10.10.10">
    <property type="entry name" value="Winged helix-like DNA-binding domain superfamily/Winged helix DNA-binding domain"/>
    <property type="match status" value="1"/>
</dbReference>
<dbReference type="KEGG" id="bha:BH0847"/>
<dbReference type="SMART" id="SM00420">
    <property type="entry name" value="HTH_DEOR"/>
    <property type="match status" value="1"/>
</dbReference>
<sequence length="259" mass="29436">MNLYQDERLPLILEELKRHQRITVEQICARFGVSRDTARRDLVKLEEQKVIIRTRGGAILPSAHQEVKGYHQRLETVSKEKKQIGEKAASFIHEGDRLILDTSTTVQALADFFPNVRCTIVTNSINLADLLSAKKHADIQLLGGKLEKKHRYLYGASVIERLRSYYVDKLFLGVVGISEHGLTIAHEEDGMVKRTMLQQAKQKIVLADHSKIGVTDYFKLADLSDIDVLITDRSPPYSFHQLLQQYGVELVITGEETEE</sequence>
<proteinExistence type="predicted"/>
<evidence type="ECO:0000256" key="1">
    <source>
        <dbReference type="ARBA" id="ARBA00023015"/>
    </source>
</evidence>
<dbReference type="STRING" id="272558.gene:10726721"/>
<evidence type="ECO:0000313" key="6">
    <source>
        <dbReference type="Proteomes" id="UP000001258"/>
    </source>
</evidence>
<keyword evidence="3" id="KW-0804">Transcription</keyword>
<dbReference type="SUPFAM" id="SSF46785">
    <property type="entry name" value="Winged helix' DNA-binding domain"/>
    <property type="match status" value="1"/>
</dbReference>
<reference evidence="5 6" key="1">
    <citation type="journal article" date="2000" name="Nucleic Acids Res.">
        <title>Complete genome sequence of the alkaliphilic bacterium Bacillus halodurans and genomic sequence comparison with Bacillus subtilis.</title>
        <authorList>
            <person name="Takami H."/>
            <person name="Nakasone K."/>
            <person name="Takaki Y."/>
            <person name="Maeno G."/>
            <person name="Sasaki R."/>
            <person name="Masui N."/>
            <person name="Fuji F."/>
            <person name="Hirama C."/>
            <person name="Nakamura Y."/>
            <person name="Ogasawara N."/>
            <person name="Kuhara S."/>
            <person name="Horikoshi K."/>
        </authorList>
    </citation>
    <scope>NUCLEOTIDE SEQUENCE [LARGE SCALE GENOMIC DNA]</scope>
    <source>
        <strain evidence="6">ATCC BAA-125 / DSM 18197 / FERM 7344 / JCM 9153 / C-125</strain>
    </source>
</reference>
<dbReference type="InterPro" id="IPR014036">
    <property type="entry name" value="DeoR-like_C"/>
</dbReference>
<dbReference type="Pfam" id="PF00455">
    <property type="entry name" value="DeoRC"/>
    <property type="match status" value="1"/>
</dbReference>
<dbReference type="PIR" id="G83755">
    <property type="entry name" value="G83755"/>
</dbReference>
<dbReference type="PROSITE" id="PS00894">
    <property type="entry name" value="HTH_DEOR_1"/>
    <property type="match status" value="1"/>
</dbReference>
<dbReference type="InterPro" id="IPR001034">
    <property type="entry name" value="DeoR_HTH"/>
</dbReference>
<dbReference type="InterPro" id="IPR036388">
    <property type="entry name" value="WH-like_DNA-bd_sf"/>
</dbReference>
<dbReference type="GO" id="GO:0003700">
    <property type="term" value="F:DNA-binding transcription factor activity"/>
    <property type="evidence" value="ECO:0007669"/>
    <property type="project" value="InterPro"/>
</dbReference>
<dbReference type="PANTHER" id="PTHR30363">
    <property type="entry name" value="HTH-TYPE TRANSCRIPTIONAL REGULATOR SRLR-RELATED"/>
    <property type="match status" value="1"/>
</dbReference>
<organism evidence="5 6">
    <name type="scientific">Halalkalibacterium halodurans (strain ATCC BAA-125 / DSM 18197 / FERM 7344 / JCM 9153 / C-125)</name>
    <name type="common">Bacillus halodurans</name>
    <dbReference type="NCBI Taxonomy" id="272558"/>
    <lineage>
        <taxon>Bacteria</taxon>
        <taxon>Bacillati</taxon>
        <taxon>Bacillota</taxon>
        <taxon>Bacilli</taxon>
        <taxon>Bacillales</taxon>
        <taxon>Bacillaceae</taxon>
        <taxon>Halalkalibacterium (ex Joshi et al. 2022)</taxon>
    </lineage>
</organism>
<protein>
    <submittedName>
        <fullName evidence="5">Transcriptional repressor</fullName>
    </submittedName>
</protein>
<dbReference type="HOGENOM" id="CLU_060699_2_0_9"/>
<evidence type="ECO:0000256" key="3">
    <source>
        <dbReference type="ARBA" id="ARBA00023163"/>
    </source>
</evidence>
<gene>
    <name evidence="5" type="ordered locus">BH0847</name>
</gene>
<evidence type="ECO:0000256" key="2">
    <source>
        <dbReference type="ARBA" id="ARBA00023125"/>
    </source>
</evidence>
<dbReference type="PROSITE" id="PS51000">
    <property type="entry name" value="HTH_DEOR_2"/>
    <property type="match status" value="1"/>
</dbReference>
<dbReference type="eggNOG" id="COG1349">
    <property type="taxonomic scope" value="Bacteria"/>
</dbReference>
<name>Q9KEK5_HALH5</name>
<keyword evidence="6" id="KW-1185">Reference proteome</keyword>
<dbReference type="SUPFAM" id="SSF100950">
    <property type="entry name" value="NagB/RpiA/CoA transferase-like"/>
    <property type="match status" value="1"/>
</dbReference>
<dbReference type="InterPro" id="IPR036390">
    <property type="entry name" value="WH_DNA-bd_sf"/>
</dbReference>
<dbReference type="GO" id="GO:0003677">
    <property type="term" value="F:DNA binding"/>
    <property type="evidence" value="ECO:0007669"/>
    <property type="project" value="UniProtKB-KW"/>
</dbReference>
<evidence type="ECO:0000313" key="5">
    <source>
        <dbReference type="EMBL" id="BAB04566.1"/>
    </source>
</evidence>
<dbReference type="InterPro" id="IPR018356">
    <property type="entry name" value="Tscrpt_reg_HTH_DeoR_CS"/>
</dbReference>
<dbReference type="AlphaFoldDB" id="Q9KEK5"/>
<keyword evidence="1" id="KW-0805">Transcription regulation</keyword>
<feature type="domain" description="HTH deoR-type" evidence="4">
    <location>
        <begin position="5"/>
        <end position="60"/>
    </location>
</feature>
<dbReference type="Gene3D" id="3.40.50.1360">
    <property type="match status" value="1"/>
</dbReference>
<keyword evidence="2" id="KW-0238">DNA-binding</keyword>
<dbReference type="PANTHER" id="PTHR30363:SF51">
    <property type="entry name" value="HTH-TYPE TRANSCRIPTIONAL REPRESSOR GLCR"/>
    <property type="match status" value="1"/>
</dbReference>
<dbReference type="PRINTS" id="PR00037">
    <property type="entry name" value="HTHLACR"/>
</dbReference>